<accession>A0AAX3EHU1</accession>
<dbReference type="InterPro" id="IPR013783">
    <property type="entry name" value="Ig-like_fold"/>
</dbReference>
<sequence length="409" mass="40126">MGGWNRLLVVALGILLVSWSGPAASAFWSSVSSNGAAAKSDALAQGSKPSTSVTGTNVSVTWAASTTAAGRSVTGYSIARYGVASGGTRVPATGACAGPVTSLACVEANVPAGTWYYTVTPMLALWQGQESARSAGTTPVTDTTPPAAPTVTAPALVNSLNVGNVPVGGTAEANSTVTLTVSGAGASSFSQTIIANSAGGWTAAPVDVSRFTDGTITFSAKATDAAGNTGGAGTATSKKKSTPPTVANVELANVAGGVAGKIEKGDTVTITFSDVINGKTVCNTWPVTGSFTVNGNNQVTVNVSPNNVLSVSLTGCALNLGSVNLGAGYTSTALSFSGSGNGNGTTPNFSSMTWSGNRVVITLGSGVSGGNTVQSDPAVFASFTPAGNITDTDGNPLSTAAVTGTASRF</sequence>
<dbReference type="GO" id="GO:0005975">
    <property type="term" value="P:carbohydrate metabolic process"/>
    <property type="evidence" value="ECO:0007669"/>
    <property type="project" value="UniProtKB-ARBA"/>
</dbReference>
<protein>
    <submittedName>
        <fullName evidence="2">Ig-like domain-containing protein</fullName>
    </submittedName>
</protein>
<gene>
    <name evidence="2" type="ORF">NL394_20745</name>
</gene>
<dbReference type="Gene3D" id="2.60.40.10">
    <property type="entry name" value="Immunoglobulins"/>
    <property type="match status" value="1"/>
</dbReference>
<dbReference type="Proteomes" id="UP001163293">
    <property type="component" value="Chromosome"/>
</dbReference>
<evidence type="ECO:0000256" key="1">
    <source>
        <dbReference type="SAM" id="SignalP"/>
    </source>
</evidence>
<evidence type="ECO:0000313" key="3">
    <source>
        <dbReference type="Proteomes" id="UP001163293"/>
    </source>
</evidence>
<proteinExistence type="predicted"/>
<organism evidence="2 3">
    <name type="scientific">Paenarthrobacter ureafaciens</name>
    <dbReference type="NCBI Taxonomy" id="37931"/>
    <lineage>
        <taxon>Bacteria</taxon>
        <taxon>Bacillati</taxon>
        <taxon>Actinomycetota</taxon>
        <taxon>Actinomycetes</taxon>
        <taxon>Micrococcales</taxon>
        <taxon>Micrococcaceae</taxon>
        <taxon>Paenarthrobacter</taxon>
    </lineage>
</organism>
<keyword evidence="1" id="KW-0732">Signal</keyword>
<dbReference type="RefSeq" id="WP_069696244.1">
    <property type="nucleotide sequence ID" value="NZ_CP101180.1"/>
</dbReference>
<feature type="signal peptide" evidence="1">
    <location>
        <begin position="1"/>
        <end position="25"/>
    </location>
</feature>
<name>A0AAX3EHU1_PAEUR</name>
<dbReference type="AlphaFoldDB" id="A0AAX3EHU1"/>
<keyword evidence="3" id="KW-1185">Reference proteome</keyword>
<dbReference type="EMBL" id="CP101185">
    <property type="protein sequence ID" value="UYV97426.1"/>
    <property type="molecule type" value="Genomic_DNA"/>
</dbReference>
<reference evidence="2" key="1">
    <citation type="submission" date="2022-07" db="EMBL/GenBank/DDBJ databases">
        <authorList>
            <person name="Wu T."/>
        </authorList>
    </citation>
    <scope>NUCLEOTIDE SEQUENCE</scope>
    <source>
        <strain evidence="2">SD-1</strain>
    </source>
</reference>
<evidence type="ECO:0000313" key="2">
    <source>
        <dbReference type="EMBL" id="UYV97426.1"/>
    </source>
</evidence>
<feature type="chain" id="PRO_5043432870" evidence="1">
    <location>
        <begin position="26"/>
        <end position="409"/>
    </location>
</feature>